<keyword evidence="24" id="KW-0675">Receptor</keyword>
<feature type="compositionally biased region" description="Polar residues" evidence="19">
    <location>
        <begin position="443"/>
        <end position="459"/>
    </location>
</feature>
<dbReference type="Pfam" id="PF02176">
    <property type="entry name" value="zf-TRAF"/>
    <property type="match status" value="1"/>
</dbReference>
<evidence type="ECO:0000256" key="12">
    <source>
        <dbReference type="ARBA" id="ARBA00022771"/>
    </source>
</evidence>
<evidence type="ECO:0000256" key="10">
    <source>
        <dbReference type="ARBA" id="ARBA00022723"/>
    </source>
</evidence>
<evidence type="ECO:0000256" key="7">
    <source>
        <dbReference type="ARBA" id="ARBA00022490"/>
    </source>
</evidence>
<dbReference type="Pfam" id="PF21355">
    <property type="entry name" value="TRAF-mep_MATH"/>
    <property type="match status" value="1"/>
</dbReference>
<evidence type="ECO:0000256" key="8">
    <source>
        <dbReference type="ARBA" id="ARBA00022677"/>
    </source>
</evidence>
<evidence type="ECO:0000256" key="1">
    <source>
        <dbReference type="ARBA" id="ARBA00000900"/>
    </source>
</evidence>
<comment type="subcellular location">
    <subcellularLocation>
        <location evidence="4">Cytoplasm</location>
        <location evidence="4">Cell cortex</location>
    </subcellularLocation>
    <subcellularLocation>
        <location evidence="3">Lipid droplet</location>
    </subcellularLocation>
    <subcellularLocation>
        <location evidence="2">Nucleus</location>
    </subcellularLocation>
</comment>
<evidence type="ECO:0000256" key="14">
    <source>
        <dbReference type="ARBA" id="ARBA00022833"/>
    </source>
</evidence>
<dbReference type="Gene3D" id="3.30.40.10">
    <property type="entry name" value="Zinc/RING finger domain, C3HC4 (zinc finger)"/>
    <property type="match status" value="3"/>
</dbReference>
<accession>A0ABM1A5Y7</accession>
<evidence type="ECO:0000256" key="6">
    <source>
        <dbReference type="ARBA" id="ARBA00012483"/>
    </source>
</evidence>
<evidence type="ECO:0000256" key="3">
    <source>
        <dbReference type="ARBA" id="ARBA00004502"/>
    </source>
</evidence>
<dbReference type="PROSITE" id="PS50145">
    <property type="entry name" value="ZF_TRAF"/>
    <property type="match status" value="2"/>
</dbReference>
<dbReference type="PANTHER" id="PTHR10131">
    <property type="entry name" value="TNF RECEPTOR ASSOCIATED FACTOR"/>
    <property type="match status" value="1"/>
</dbReference>
<evidence type="ECO:0000313" key="23">
    <source>
        <dbReference type="Proteomes" id="UP000694888"/>
    </source>
</evidence>
<evidence type="ECO:0000256" key="4">
    <source>
        <dbReference type="ARBA" id="ARBA00004544"/>
    </source>
</evidence>
<feature type="compositionally biased region" description="Low complexity" evidence="19">
    <location>
        <begin position="416"/>
        <end position="430"/>
    </location>
</feature>
<dbReference type="InterPro" id="IPR017907">
    <property type="entry name" value="Znf_RING_CS"/>
</dbReference>
<feature type="compositionally biased region" description="Polar residues" evidence="19">
    <location>
        <begin position="1"/>
        <end position="14"/>
    </location>
</feature>
<keyword evidence="12 17" id="KW-0863">Zinc-finger</keyword>
<feature type="compositionally biased region" description="Low complexity" evidence="19">
    <location>
        <begin position="15"/>
        <end position="24"/>
    </location>
</feature>
<dbReference type="InterPro" id="IPR001293">
    <property type="entry name" value="Znf_TRAF"/>
</dbReference>
<dbReference type="SMART" id="SM00184">
    <property type="entry name" value="RING"/>
    <property type="match status" value="1"/>
</dbReference>
<keyword evidence="15" id="KW-0539">Nucleus</keyword>
<dbReference type="Gene3D" id="2.60.210.10">
    <property type="entry name" value="Apoptosis, Tumor Necrosis Factor Receptor Associated Protein 2, Chain A"/>
    <property type="match status" value="1"/>
</dbReference>
<evidence type="ECO:0000256" key="11">
    <source>
        <dbReference type="ARBA" id="ARBA00022737"/>
    </source>
</evidence>
<keyword evidence="8" id="KW-0551">Lipid droplet</keyword>
<dbReference type="PROSITE" id="PS50089">
    <property type="entry name" value="ZF_RING_2"/>
    <property type="match status" value="1"/>
</dbReference>
<dbReference type="SUPFAM" id="SSF57850">
    <property type="entry name" value="RING/U-box"/>
    <property type="match status" value="1"/>
</dbReference>
<evidence type="ECO:0000256" key="17">
    <source>
        <dbReference type="PROSITE-ProRule" id="PRU00207"/>
    </source>
</evidence>
<comment type="similarity">
    <text evidence="5">Belongs to the TNF receptor-associated factor family. A subfamily.</text>
</comment>
<keyword evidence="7" id="KW-0963">Cytoplasm</keyword>
<feature type="region of interest" description="Disordered" evidence="19">
    <location>
        <begin position="1"/>
        <end position="24"/>
    </location>
</feature>
<keyword evidence="18" id="KW-0175">Coiled coil</keyword>
<evidence type="ECO:0000256" key="18">
    <source>
        <dbReference type="SAM" id="Coils"/>
    </source>
</evidence>
<evidence type="ECO:0000256" key="9">
    <source>
        <dbReference type="ARBA" id="ARBA00022679"/>
    </source>
</evidence>
<sequence>MSYYSSTSTEQATFPSGGSSYPSSLSETMEGYEYDFVPPPEPRYECPICLLILREPRQTKCGHRFCRDCILRALRDSSARCPVDNEGLTEADLFPDNFAKREILNFDIRCPNNKDGCEKILPLGKLQLHLGECPLALTPCPNKCASIVPRRDMADHVENHCDLRAISCANCCANVKATDMLDHMNVCPKARVLCEYCRREMARDEALLHMETECERVLVHCPFFVLGCEHSMLRSEEEEHLRAAVPSHMKQLCHCVSALMYQMKGRPADVSSLVSSAHLQLDVPDTQQADPSRKLASLLEYLQVSRAVGTGSVTVGAGSVPVVGMTPLAPPVVSGSPQASVSPVSDVGRHQNGGGTSSLVPLSGPSVASSGAGIPRRHEENGESSRGQGQEAGPFNQEYFDGEHRIWSTVYHSGNSVSSFTQPPSTSTSPSPLPPRSVSPVTGPSSTFDDMQNPTSRLTSGGLVESSRLPTFSSQPPLVPVGHMTSTLPRFSSLFHSREGSSSSQSGPSGANLSLVEVLQDVNSKLTQQQQKLDEVNSKLAQSETANLDLQERVRELEQQLADKDARFFNGDFYWRIKDFSRLRQRAALGEQTMLHSPPFYTCTWGYRMCLRASINMATQAIGGPHLSLFIHVMRGEFDDFLPWPFSGRINLTVVDQSPNQGTRFPVNEILESRPQMAAFQKPTTPRNHKGYGYTDFVALPHLDKGTFLLNDTLVIRAQVTSDHQ</sequence>
<organism evidence="23 24">
    <name type="scientific">Aplysia californica</name>
    <name type="common">California sea hare</name>
    <dbReference type="NCBI Taxonomy" id="6500"/>
    <lineage>
        <taxon>Eukaryota</taxon>
        <taxon>Metazoa</taxon>
        <taxon>Spiralia</taxon>
        <taxon>Lophotrochozoa</taxon>
        <taxon>Mollusca</taxon>
        <taxon>Gastropoda</taxon>
        <taxon>Heterobranchia</taxon>
        <taxon>Euthyneura</taxon>
        <taxon>Tectipleura</taxon>
        <taxon>Aplysiida</taxon>
        <taxon>Aplysioidea</taxon>
        <taxon>Aplysiidae</taxon>
        <taxon>Aplysia</taxon>
    </lineage>
</organism>
<dbReference type="InterPro" id="IPR013083">
    <property type="entry name" value="Znf_RING/FYVE/PHD"/>
</dbReference>
<evidence type="ECO:0000256" key="5">
    <source>
        <dbReference type="ARBA" id="ARBA00006608"/>
    </source>
</evidence>
<feature type="region of interest" description="Disordered" evidence="19">
    <location>
        <begin position="416"/>
        <end position="478"/>
    </location>
</feature>
<keyword evidence="9" id="KW-0808">Transferase</keyword>
<reference evidence="24" key="1">
    <citation type="submission" date="2025-08" db="UniProtKB">
        <authorList>
            <consortium name="RefSeq"/>
        </authorList>
    </citation>
    <scope>IDENTIFICATION</scope>
</reference>
<gene>
    <name evidence="24" type="primary">LOC101859878</name>
</gene>
<keyword evidence="23" id="KW-1185">Reference proteome</keyword>
<dbReference type="InterPro" id="IPR008974">
    <property type="entry name" value="TRAF-like"/>
</dbReference>
<feature type="region of interest" description="Disordered" evidence="19">
    <location>
        <begin position="332"/>
        <end position="396"/>
    </location>
</feature>
<feature type="domain" description="MATH" evidence="21">
    <location>
        <begin position="570"/>
        <end position="720"/>
    </location>
</feature>
<feature type="domain" description="TRAF-type" evidence="22">
    <location>
        <begin position="183"/>
        <end position="228"/>
    </location>
</feature>
<dbReference type="InterPro" id="IPR027139">
    <property type="entry name" value="TRAF6_RING-HC"/>
</dbReference>
<dbReference type="GeneID" id="101859878"/>
<evidence type="ECO:0000256" key="13">
    <source>
        <dbReference type="ARBA" id="ARBA00022786"/>
    </source>
</evidence>
<dbReference type="Proteomes" id="UP000694888">
    <property type="component" value="Unplaced"/>
</dbReference>
<evidence type="ECO:0000256" key="16">
    <source>
        <dbReference type="ARBA" id="ARBA00030810"/>
    </source>
</evidence>
<dbReference type="InterPro" id="IPR001841">
    <property type="entry name" value="Znf_RING"/>
</dbReference>
<dbReference type="SUPFAM" id="SSF49599">
    <property type="entry name" value="TRAF domain-like"/>
    <property type="match status" value="2"/>
</dbReference>
<dbReference type="PROSITE" id="PS50144">
    <property type="entry name" value="MATH"/>
    <property type="match status" value="1"/>
</dbReference>
<feature type="zinc finger region" description="TRAF-type" evidence="17">
    <location>
        <begin position="183"/>
        <end position="228"/>
    </location>
</feature>
<protein>
    <recommendedName>
        <fullName evidence="6">RING-type E3 ubiquitin transferase</fullName>
        <ecNumber evidence="6">2.3.2.27</ecNumber>
    </recommendedName>
    <alternativeName>
        <fullName evidence="16">E3 ubiquitin-protein ligase TRAF6</fullName>
    </alternativeName>
</protein>
<dbReference type="RefSeq" id="XP_012941470.1">
    <property type="nucleotide sequence ID" value="XM_013086016.2"/>
</dbReference>
<keyword evidence="13" id="KW-0833">Ubl conjugation pathway</keyword>
<dbReference type="Pfam" id="PF13923">
    <property type="entry name" value="zf-C3HC4_2"/>
    <property type="match status" value="1"/>
</dbReference>
<dbReference type="PROSITE" id="PS00518">
    <property type="entry name" value="ZF_RING_1"/>
    <property type="match status" value="1"/>
</dbReference>
<evidence type="ECO:0000259" key="22">
    <source>
        <dbReference type="PROSITE" id="PS50145"/>
    </source>
</evidence>
<dbReference type="PANTHER" id="PTHR10131:SF152">
    <property type="entry name" value="TNF RECEPTOR-ASSOCIATED FACTOR 6"/>
    <property type="match status" value="1"/>
</dbReference>
<proteinExistence type="inferred from homology"/>
<comment type="catalytic activity">
    <reaction evidence="1">
        <text>S-ubiquitinyl-[E2 ubiquitin-conjugating enzyme]-L-cysteine + [acceptor protein]-L-lysine = [E2 ubiquitin-conjugating enzyme]-L-cysteine + N(6)-ubiquitinyl-[acceptor protein]-L-lysine.</text>
        <dbReference type="EC" id="2.3.2.27"/>
    </reaction>
</comment>
<feature type="coiled-coil region" evidence="18">
    <location>
        <begin position="519"/>
        <end position="567"/>
    </location>
</feature>
<evidence type="ECO:0000259" key="20">
    <source>
        <dbReference type="PROSITE" id="PS50089"/>
    </source>
</evidence>
<dbReference type="InterPro" id="IPR002083">
    <property type="entry name" value="MATH/TRAF_dom"/>
</dbReference>
<dbReference type="CDD" id="cd16643">
    <property type="entry name" value="mRING-HC-C3HC3D_TRAF6"/>
    <property type="match status" value="1"/>
</dbReference>
<keyword evidence="14 17" id="KW-0862">Zinc</keyword>
<feature type="domain" description="RING-type" evidence="20">
    <location>
        <begin position="46"/>
        <end position="85"/>
    </location>
</feature>
<keyword evidence="10 17" id="KW-0479">Metal-binding</keyword>
<keyword evidence="11" id="KW-0677">Repeat</keyword>
<evidence type="ECO:0000256" key="19">
    <source>
        <dbReference type="SAM" id="MobiDB-lite"/>
    </source>
</evidence>
<dbReference type="EC" id="2.3.2.27" evidence="6"/>
<dbReference type="InterPro" id="IPR049342">
    <property type="entry name" value="TRAF1-6_MATH_dom"/>
</dbReference>
<feature type="domain" description="TRAF-type" evidence="22">
    <location>
        <begin position="129"/>
        <end position="171"/>
    </location>
</feature>
<feature type="zinc finger region" description="TRAF-type" evidence="17">
    <location>
        <begin position="129"/>
        <end position="171"/>
    </location>
</feature>
<evidence type="ECO:0000256" key="2">
    <source>
        <dbReference type="ARBA" id="ARBA00004123"/>
    </source>
</evidence>
<evidence type="ECO:0000259" key="21">
    <source>
        <dbReference type="PROSITE" id="PS50144"/>
    </source>
</evidence>
<evidence type="ECO:0000256" key="15">
    <source>
        <dbReference type="ARBA" id="ARBA00023242"/>
    </source>
</evidence>
<evidence type="ECO:0000313" key="24">
    <source>
        <dbReference type="RefSeq" id="XP_012941470.1"/>
    </source>
</evidence>
<name>A0ABM1A5Y7_APLCA</name>